<evidence type="ECO:0000313" key="1">
    <source>
        <dbReference type="EMBL" id="KAJ5283808.1"/>
    </source>
</evidence>
<evidence type="ECO:0000313" key="2">
    <source>
        <dbReference type="Proteomes" id="UP001220256"/>
    </source>
</evidence>
<name>A0ABQ8WXW5_PENCH</name>
<reference evidence="1 2" key="1">
    <citation type="journal article" date="2023" name="IMA Fungus">
        <title>Comparative genomic study of the Penicillium genus elucidates a diverse pangenome and 15 lateral gene transfer events.</title>
        <authorList>
            <person name="Petersen C."/>
            <person name="Sorensen T."/>
            <person name="Nielsen M.R."/>
            <person name="Sondergaard T.E."/>
            <person name="Sorensen J.L."/>
            <person name="Fitzpatrick D.A."/>
            <person name="Frisvad J.C."/>
            <person name="Nielsen K.L."/>
        </authorList>
    </citation>
    <scope>NUCLEOTIDE SEQUENCE [LARGE SCALE GENOMIC DNA]</scope>
    <source>
        <strain evidence="1 2">IBT 3361</strain>
    </source>
</reference>
<comment type="caution">
    <text evidence="1">The sequence shown here is derived from an EMBL/GenBank/DDBJ whole genome shotgun (WGS) entry which is preliminary data.</text>
</comment>
<dbReference type="EMBL" id="JAPVEB010000001">
    <property type="protein sequence ID" value="KAJ5283808.1"/>
    <property type="molecule type" value="Genomic_DNA"/>
</dbReference>
<keyword evidence="2" id="KW-1185">Reference proteome</keyword>
<protein>
    <submittedName>
        <fullName evidence="1">Uncharacterized protein</fullName>
    </submittedName>
</protein>
<sequence length="318" mass="36022">MTLTSTAIFSSTQQRAMSFNPDYAGRQDNASYPCHIHQQCYIHQRSPVIQPGDLYPKSDVYHRRVNSPQTIVPMDNEEYQAYSRDVHSTISQQGMTQQLDVLGQDFDTQEVSNAIQHAGIRYPGFSSQARMLLEPFKSDIGNVHQEAGNYQGIFPEAPMAFEQINESDIHPAHEVMDLEPFDSKYNELYQQGVNMNSRTDLNDRQPNQAYEAYGPNAADFTKTEATAGESRIGKAEALRKALDEPFDIDVMLSCNNVLLATAASYHMAGLANSYAKHQISRPADANRHLEHDWIMGTLKVNLIYLEARRRREQAMKEN</sequence>
<organism evidence="1 2">
    <name type="scientific">Penicillium chrysogenum</name>
    <name type="common">Penicillium notatum</name>
    <dbReference type="NCBI Taxonomy" id="5076"/>
    <lineage>
        <taxon>Eukaryota</taxon>
        <taxon>Fungi</taxon>
        <taxon>Dikarya</taxon>
        <taxon>Ascomycota</taxon>
        <taxon>Pezizomycotina</taxon>
        <taxon>Eurotiomycetes</taxon>
        <taxon>Eurotiomycetidae</taxon>
        <taxon>Eurotiales</taxon>
        <taxon>Aspergillaceae</taxon>
        <taxon>Penicillium</taxon>
        <taxon>Penicillium chrysogenum species complex</taxon>
    </lineage>
</organism>
<dbReference type="Proteomes" id="UP001220256">
    <property type="component" value="Unassembled WGS sequence"/>
</dbReference>
<accession>A0ABQ8WXW5</accession>
<gene>
    <name evidence="1" type="ORF">N7505_001788</name>
</gene>
<proteinExistence type="predicted"/>